<protein>
    <recommendedName>
        <fullName evidence="9">Sugar transporter SWEET</fullName>
    </recommendedName>
</protein>
<dbReference type="Gene3D" id="1.20.1280.290">
    <property type="match status" value="2"/>
</dbReference>
<reference evidence="10 12" key="2">
    <citation type="submission" date="2018-11" db="EMBL/GenBank/DDBJ databases">
        <authorList>
            <consortium name="Pathogen Informatics"/>
        </authorList>
    </citation>
    <scope>NUCLEOTIDE SEQUENCE [LARGE SCALE GENOMIC DNA]</scope>
</reference>
<dbReference type="AlphaFoldDB" id="A0A0N4UGM2"/>
<evidence type="ECO:0000256" key="8">
    <source>
        <dbReference type="ARBA" id="ARBA00023136"/>
    </source>
</evidence>
<organism evidence="11 13">
    <name type="scientific">Dracunculus medinensis</name>
    <name type="common">Guinea worm</name>
    <dbReference type="NCBI Taxonomy" id="318479"/>
    <lineage>
        <taxon>Eukaryota</taxon>
        <taxon>Metazoa</taxon>
        <taxon>Ecdysozoa</taxon>
        <taxon>Nematoda</taxon>
        <taxon>Chromadorea</taxon>
        <taxon>Rhabditida</taxon>
        <taxon>Spirurina</taxon>
        <taxon>Dracunculoidea</taxon>
        <taxon>Dracunculidae</taxon>
        <taxon>Dracunculus</taxon>
    </lineage>
</organism>
<reference evidence="13" key="1">
    <citation type="submission" date="2017-02" db="UniProtKB">
        <authorList>
            <consortium name="WormBaseParasite"/>
        </authorList>
    </citation>
    <scope>IDENTIFICATION</scope>
</reference>
<evidence type="ECO:0000313" key="11">
    <source>
        <dbReference type="Proteomes" id="UP000038040"/>
    </source>
</evidence>
<dbReference type="OrthoDB" id="409725at2759"/>
<dbReference type="GO" id="GO:0012505">
    <property type="term" value="C:endomembrane system"/>
    <property type="evidence" value="ECO:0007669"/>
    <property type="project" value="UniProtKB-SubCell"/>
</dbReference>
<feature type="transmembrane region" description="Helical" evidence="9">
    <location>
        <begin position="72"/>
        <end position="90"/>
    </location>
</feature>
<dbReference type="PANTHER" id="PTHR10791:SF112">
    <property type="entry name" value="SUGAR TRANSPORTER SWEET1"/>
    <property type="match status" value="1"/>
</dbReference>
<dbReference type="GO" id="GO:0051119">
    <property type="term" value="F:sugar transmembrane transporter activity"/>
    <property type="evidence" value="ECO:0007669"/>
    <property type="project" value="InterPro"/>
</dbReference>
<comment type="subcellular location">
    <subcellularLocation>
        <location evidence="1">Endomembrane system</location>
        <topology evidence="1">Multi-pass membrane protein</topology>
    </subcellularLocation>
</comment>
<evidence type="ECO:0000256" key="6">
    <source>
        <dbReference type="ARBA" id="ARBA00022737"/>
    </source>
</evidence>
<keyword evidence="12" id="KW-1185">Reference proteome</keyword>
<feature type="transmembrane region" description="Helical" evidence="9">
    <location>
        <begin position="96"/>
        <end position="115"/>
    </location>
</feature>
<evidence type="ECO:0000256" key="3">
    <source>
        <dbReference type="ARBA" id="ARBA00022448"/>
    </source>
</evidence>
<evidence type="ECO:0000256" key="2">
    <source>
        <dbReference type="ARBA" id="ARBA00007809"/>
    </source>
</evidence>
<dbReference type="EMBL" id="UYYG01001188">
    <property type="protein sequence ID" value="VDN59701.1"/>
    <property type="molecule type" value="Genomic_DNA"/>
</dbReference>
<proteinExistence type="inferred from homology"/>
<comment type="caution">
    <text evidence="9">Lacks conserved residue(s) required for the propagation of feature annotation.</text>
</comment>
<keyword evidence="8 9" id="KW-0472">Membrane</keyword>
<keyword evidence="3 9" id="KW-0813">Transport</keyword>
<dbReference type="GO" id="GO:0016020">
    <property type="term" value="C:membrane"/>
    <property type="evidence" value="ECO:0007669"/>
    <property type="project" value="InterPro"/>
</dbReference>
<dbReference type="InterPro" id="IPR047664">
    <property type="entry name" value="SWEET"/>
</dbReference>
<evidence type="ECO:0000313" key="12">
    <source>
        <dbReference type="Proteomes" id="UP000274756"/>
    </source>
</evidence>
<evidence type="ECO:0000313" key="10">
    <source>
        <dbReference type="EMBL" id="VDN59701.1"/>
    </source>
</evidence>
<feature type="transmembrane region" description="Helical" evidence="9">
    <location>
        <begin position="9"/>
        <end position="29"/>
    </location>
</feature>
<dbReference type="WBParaSite" id="DME_0000664801-mRNA-1">
    <property type="protein sequence ID" value="DME_0000664801-mRNA-1"/>
    <property type="gene ID" value="DME_0000664801"/>
</dbReference>
<evidence type="ECO:0000256" key="5">
    <source>
        <dbReference type="ARBA" id="ARBA00022692"/>
    </source>
</evidence>
<keyword evidence="5 9" id="KW-0812">Transmembrane</keyword>
<gene>
    <name evidence="10" type="ORF">DME_LOCUS9674</name>
</gene>
<dbReference type="PANTHER" id="PTHR10791">
    <property type="entry name" value="RAG1-ACTIVATING PROTEIN 1"/>
    <property type="match status" value="1"/>
</dbReference>
<evidence type="ECO:0000256" key="7">
    <source>
        <dbReference type="ARBA" id="ARBA00022989"/>
    </source>
</evidence>
<evidence type="ECO:0000256" key="4">
    <source>
        <dbReference type="ARBA" id="ARBA00022597"/>
    </source>
</evidence>
<evidence type="ECO:0000313" key="13">
    <source>
        <dbReference type="WBParaSite" id="DME_0000664801-mRNA-1"/>
    </source>
</evidence>
<keyword evidence="4 9" id="KW-0762">Sugar transport</keyword>
<dbReference type="Proteomes" id="UP000038040">
    <property type="component" value="Unplaced"/>
</dbReference>
<feature type="transmembrane region" description="Helical" evidence="9">
    <location>
        <begin position="204"/>
        <end position="225"/>
    </location>
</feature>
<dbReference type="Pfam" id="PF03083">
    <property type="entry name" value="MtN3_slv"/>
    <property type="match status" value="2"/>
</dbReference>
<accession>A0A0N4UGM2</accession>
<dbReference type="InterPro" id="IPR004316">
    <property type="entry name" value="SWEET_rpt"/>
</dbReference>
<evidence type="ECO:0000256" key="1">
    <source>
        <dbReference type="ARBA" id="ARBA00004127"/>
    </source>
</evidence>
<keyword evidence="6" id="KW-0677">Repeat</keyword>
<feature type="transmembrane region" description="Helical" evidence="9">
    <location>
        <begin position="177"/>
        <end position="198"/>
    </location>
</feature>
<feature type="transmembrane region" description="Helical" evidence="9">
    <location>
        <begin position="41"/>
        <end position="60"/>
    </location>
</feature>
<keyword evidence="7 9" id="KW-1133">Transmembrane helix</keyword>
<dbReference type="Proteomes" id="UP000274756">
    <property type="component" value="Unassembled WGS sequence"/>
</dbReference>
<evidence type="ECO:0000256" key="9">
    <source>
        <dbReference type="RuleBase" id="RU910715"/>
    </source>
</evidence>
<sequence length="239" mass="27950">MGIANYESFSIYFIIILSYYSAYLSFFFLTLKYDVDRPKNTFFFDFGKIVLIFNFFFFVLQRKGTTDGISSAPFHLGFISGSFWLQYGILKNDKTIIAVNVVSSFLYGFYIFYYYLKCYQKYQQSRLIFIEIVSIVAIHLYFTNSVEPITNAANNFGFICMIFNMRDVYRSRSTANLPLPLCSANFFVSLEWLFYGIIIDDYHIWLTNAVNVLISIAQLIPFLLYCHEINIIANKDLSL</sequence>
<name>A0A0N4UGM2_DRAME</name>
<comment type="similarity">
    <text evidence="2 9">Belongs to the SWEET sugar transporter family.</text>
</comment>
<comment type="function">
    <text evidence="9">Mediates sugar transport across membranes.</text>
</comment>